<dbReference type="OrthoDB" id="9802281at2"/>
<feature type="domain" description="Prephenate dehydratase" evidence="11">
    <location>
        <begin position="4"/>
        <end position="187"/>
    </location>
</feature>
<dbReference type="GO" id="GO:0009094">
    <property type="term" value="P:L-phenylalanine biosynthetic process"/>
    <property type="evidence" value="ECO:0007669"/>
    <property type="project" value="UniProtKB-UniPathway"/>
</dbReference>
<dbReference type="Gene3D" id="3.40.190.10">
    <property type="entry name" value="Periplasmic binding protein-like II"/>
    <property type="match status" value="2"/>
</dbReference>
<dbReference type="Pfam" id="PF01842">
    <property type="entry name" value="ACT"/>
    <property type="match status" value="1"/>
</dbReference>
<reference evidence="14" key="1">
    <citation type="journal article" date="2011" name="MBio">
        <title>Novel metabolic attributes of the genus Cyanothece, comprising a group of unicellular nitrogen-fixing Cyanobacteria.</title>
        <authorList>
            <person name="Bandyopadhyay A."/>
            <person name="Elvitigala T."/>
            <person name="Welsh E."/>
            <person name="Stockel J."/>
            <person name="Liberton M."/>
            <person name="Min H."/>
            <person name="Sherman L.A."/>
            <person name="Pakrasi H.B."/>
        </authorList>
    </citation>
    <scope>NUCLEOTIDE SEQUENCE [LARGE SCALE GENOMIC DNA]</scope>
    <source>
        <strain evidence="14">PCC 8801</strain>
    </source>
</reference>
<evidence type="ECO:0000259" key="11">
    <source>
        <dbReference type="PROSITE" id="PS51171"/>
    </source>
</evidence>
<feature type="domain" description="ACT" evidence="12">
    <location>
        <begin position="199"/>
        <end position="276"/>
    </location>
</feature>
<dbReference type="PROSITE" id="PS51671">
    <property type="entry name" value="ACT"/>
    <property type="match status" value="1"/>
</dbReference>
<dbReference type="InterPro" id="IPR001086">
    <property type="entry name" value="Preph_deHydtase"/>
</dbReference>
<dbReference type="PROSITE" id="PS00857">
    <property type="entry name" value="PREPHENATE_DEHYDR_1"/>
    <property type="match status" value="1"/>
</dbReference>
<dbReference type="NCBIfam" id="NF008865">
    <property type="entry name" value="PRK11898.1"/>
    <property type="match status" value="1"/>
</dbReference>
<evidence type="ECO:0000259" key="12">
    <source>
        <dbReference type="PROSITE" id="PS51671"/>
    </source>
</evidence>
<dbReference type="InterPro" id="IPR018528">
    <property type="entry name" value="Preph_deHydtase_CS"/>
</dbReference>
<dbReference type="PROSITE" id="PS51171">
    <property type="entry name" value="PREPHENATE_DEHYDR_3"/>
    <property type="match status" value="1"/>
</dbReference>
<feature type="site" description="Essential for prephenate dehydratase activity" evidence="9">
    <location>
        <position position="180"/>
    </location>
</feature>
<evidence type="ECO:0000256" key="6">
    <source>
        <dbReference type="ARBA" id="ARBA00023222"/>
    </source>
</evidence>
<dbReference type="PANTHER" id="PTHR21022:SF19">
    <property type="entry name" value="PREPHENATE DEHYDRATASE-RELATED"/>
    <property type="match status" value="1"/>
</dbReference>
<sequence>MSISIAHLGPTGTNTETAALAYARWLEQHKGENCLLCPHPSIAQSLYSVANGETQQAVVPVENSTEGSVTMTLDSLWQLDRLQIQQELVLPICHVLLSRGTSLKGIKTVYSHPQALAQCQRWLEANLPSVVLIPTNSTTEALHEINLAPTSAAIAAPRASKLYHLPILANNINDYPDNCTRFWVLGLTPNIVQGERISVGFSVPENVPGALVKPLQVFAKRGINLSRIESRPTKRSLGEYVFFVDLEVKSEPNSIEEALIELRTHTEVLKVFGSYQVLFLQQKDIDQL</sequence>
<comment type="catalytic activity">
    <reaction evidence="8 10">
        <text>prephenate + H(+) = 3-phenylpyruvate + CO2 + H2O</text>
        <dbReference type="Rhea" id="RHEA:21648"/>
        <dbReference type="ChEBI" id="CHEBI:15377"/>
        <dbReference type="ChEBI" id="CHEBI:15378"/>
        <dbReference type="ChEBI" id="CHEBI:16526"/>
        <dbReference type="ChEBI" id="CHEBI:18005"/>
        <dbReference type="ChEBI" id="CHEBI:29934"/>
        <dbReference type="EC" id="4.2.1.51"/>
    </reaction>
</comment>
<keyword evidence="5 10" id="KW-0057">Aromatic amino acid biosynthesis</keyword>
<evidence type="ECO:0000256" key="1">
    <source>
        <dbReference type="ARBA" id="ARBA00004741"/>
    </source>
</evidence>
<dbReference type="InterPro" id="IPR002912">
    <property type="entry name" value="ACT_dom"/>
</dbReference>
<dbReference type="EC" id="4.2.1.51" evidence="2 10"/>
<accession>B7K101</accession>
<dbReference type="STRING" id="41431.PCC8801_1067"/>
<dbReference type="Pfam" id="PF00800">
    <property type="entry name" value="PDT"/>
    <property type="match status" value="1"/>
</dbReference>
<evidence type="ECO:0000313" key="13">
    <source>
        <dbReference type="EMBL" id="ACK65142.1"/>
    </source>
</evidence>
<name>B7K101_RIPO1</name>
<evidence type="ECO:0000256" key="5">
    <source>
        <dbReference type="ARBA" id="ARBA00023141"/>
    </source>
</evidence>
<dbReference type="SUPFAM" id="SSF53850">
    <property type="entry name" value="Periplasmic binding protein-like II"/>
    <property type="match status" value="1"/>
</dbReference>
<evidence type="ECO:0000256" key="2">
    <source>
        <dbReference type="ARBA" id="ARBA00013147"/>
    </source>
</evidence>
<dbReference type="PIRSF" id="PIRSF001500">
    <property type="entry name" value="Chor_mut_pdt_Ppr"/>
    <property type="match status" value="1"/>
</dbReference>
<dbReference type="CDD" id="cd04905">
    <property type="entry name" value="ACT_CM-PDT"/>
    <property type="match status" value="1"/>
</dbReference>
<dbReference type="UniPathway" id="UPA00121">
    <property type="reaction ID" value="UER00345"/>
</dbReference>
<keyword evidence="7 10" id="KW-0456">Lyase</keyword>
<dbReference type="SUPFAM" id="SSF55021">
    <property type="entry name" value="ACT-like"/>
    <property type="match status" value="1"/>
</dbReference>
<evidence type="ECO:0000256" key="3">
    <source>
        <dbReference type="ARBA" id="ARBA00021872"/>
    </source>
</evidence>
<keyword evidence="4 10" id="KW-0028">Amino-acid biosynthesis</keyword>
<dbReference type="InterPro" id="IPR045865">
    <property type="entry name" value="ACT-like_dom_sf"/>
</dbReference>
<dbReference type="HOGENOM" id="CLU_035008_0_2_3"/>
<dbReference type="RefSeq" id="WP_012594417.1">
    <property type="nucleotide sequence ID" value="NC_011726.1"/>
</dbReference>
<evidence type="ECO:0000256" key="8">
    <source>
        <dbReference type="ARBA" id="ARBA00047848"/>
    </source>
</evidence>
<organism evidence="13 14">
    <name type="scientific">Rippkaea orientalis (strain PCC 8801 / RF-1)</name>
    <name type="common">Cyanothece sp. (strain PCC 8801)</name>
    <dbReference type="NCBI Taxonomy" id="41431"/>
    <lineage>
        <taxon>Bacteria</taxon>
        <taxon>Bacillati</taxon>
        <taxon>Cyanobacteriota</taxon>
        <taxon>Cyanophyceae</taxon>
        <taxon>Oscillatoriophycideae</taxon>
        <taxon>Chroococcales</taxon>
        <taxon>Aphanothecaceae</taxon>
        <taxon>Rippkaea</taxon>
        <taxon>Rippkaea orientalis</taxon>
    </lineage>
</organism>
<keyword evidence="14" id="KW-1185">Reference proteome</keyword>
<dbReference type="GO" id="GO:0004664">
    <property type="term" value="F:prephenate dehydratase activity"/>
    <property type="evidence" value="ECO:0007669"/>
    <property type="project" value="UniProtKB-UniRule"/>
</dbReference>
<dbReference type="EMBL" id="CP001287">
    <property type="protein sequence ID" value="ACK65142.1"/>
    <property type="molecule type" value="Genomic_DNA"/>
</dbReference>
<dbReference type="FunFam" id="3.40.190.10:FF:000034">
    <property type="entry name" value="Chorismate mutase/prephenate dehydratase"/>
    <property type="match status" value="1"/>
</dbReference>
<evidence type="ECO:0000256" key="9">
    <source>
        <dbReference type="PIRSR" id="PIRSR001500-2"/>
    </source>
</evidence>
<dbReference type="Gene3D" id="3.30.70.260">
    <property type="match status" value="1"/>
</dbReference>
<dbReference type="GO" id="GO:0005737">
    <property type="term" value="C:cytoplasm"/>
    <property type="evidence" value="ECO:0007669"/>
    <property type="project" value="TreeGrafter"/>
</dbReference>
<evidence type="ECO:0000256" key="10">
    <source>
        <dbReference type="RuleBase" id="RU361254"/>
    </source>
</evidence>
<dbReference type="PROSITE" id="PS00858">
    <property type="entry name" value="PREPHENATE_DEHYDR_2"/>
    <property type="match status" value="1"/>
</dbReference>
<gene>
    <name evidence="10" type="primary">pheA</name>
    <name evidence="13" type="ordered locus">PCC8801_1067</name>
</gene>
<proteinExistence type="predicted"/>
<dbReference type="KEGG" id="cyp:PCC8801_1067"/>
<dbReference type="eggNOG" id="COG0077">
    <property type="taxonomic scope" value="Bacteria"/>
</dbReference>
<evidence type="ECO:0000256" key="7">
    <source>
        <dbReference type="ARBA" id="ARBA00023239"/>
    </source>
</evidence>
<comment type="pathway">
    <text evidence="1 10">Amino-acid biosynthesis; L-phenylalanine biosynthesis; phenylpyruvate from prephenate: step 1/1.</text>
</comment>
<keyword evidence="6 10" id="KW-0584">Phenylalanine biosynthesis</keyword>
<evidence type="ECO:0000256" key="4">
    <source>
        <dbReference type="ARBA" id="ARBA00022605"/>
    </source>
</evidence>
<dbReference type="CDD" id="cd13630">
    <property type="entry name" value="PBP2_PDT_1"/>
    <property type="match status" value="1"/>
</dbReference>
<evidence type="ECO:0000313" key="14">
    <source>
        <dbReference type="Proteomes" id="UP000008204"/>
    </source>
</evidence>
<protein>
    <recommendedName>
        <fullName evidence="3 10">Prephenate dehydratase</fullName>
        <shortName evidence="10">PDT</shortName>
        <ecNumber evidence="2 10">4.2.1.51</ecNumber>
    </recommendedName>
</protein>
<dbReference type="AlphaFoldDB" id="B7K101"/>
<dbReference type="PANTHER" id="PTHR21022">
    <property type="entry name" value="PREPHENATE DEHYDRATASE P PROTEIN"/>
    <property type="match status" value="1"/>
</dbReference>
<dbReference type="Proteomes" id="UP000008204">
    <property type="component" value="Chromosome"/>
</dbReference>
<dbReference type="InterPro" id="IPR008242">
    <property type="entry name" value="Chor_mutase/pphenate_deHydtase"/>
</dbReference>